<dbReference type="AlphaFoldDB" id="A0ABD5PJ64"/>
<dbReference type="GO" id="GO:0016491">
    <property type="term" value="F:oxidoreductase activity"/>
    <property type="evidence" value="ECO:0007669"/>
    <property type="project" value="UniProtKB-KW"/>
</dbReference>
<evidence type="ECO:0000313" key="4">
    <source>
        <dbReference type="Proteomes" id="UP001595898"/>
    </source>
</evidence>
<reference evidence="3 4" key="1">
    <citation type="journal article" date="2019" name="Int. J. Syst. Evol. Microbiol.">
        <title>The Global Catalogue of Microorganisms (GCM) 10K type strain sequencing project: providing services to taxonomists for standard genome sequencing and annotation.</title>
        <authorList>
            <consortium name="The Broad Institute Genomics Platform"/>
            <consortium name="The Broad Institute Genome Sequencing Center for Infectious Disease"/>
            <person name="Wu L."/>
            <person name="Ma J."/>
        </authorList>
    </citation>
    <scope>NUCLEOTIDE SEQUENCE [LARGE SCALE GENOMIC DNA]</scope>
    <source>
        <strain evidence="3 4">WLHS5</strain>
    </source>
</reference>
<name>A0ABD5PJ64_9EURY</name>
<evidence type="ECO:0000256" key="1">
    <source>
        <dbReference type="ARBA" id="ARBA00023002"/>
    </source>
</evidence>
<dbReference type="PANTHER" id="PTHR43244">
    <property type="match status" value="1"/>
</dbReference>
<dbReference type="Pfam" id="PF00296">
    <property type="entry name" value="Bac_luciferase"/>
    <property type="match status" value="1"/>
</dbReference>
<protein>
    <submittedName>
        <fullName evidence="3">LLM class flavin-dependent oxidoreductase</fullName>
    </submittedName>
</protein>
<sequence>MRVGINISDLEYDRMRSYAEAAEEHGLDSVWIGETWGWEAFTILGELAQLTDEVTLGTGIVPVYTRSPALLGQAAATVAEATDDRFVMGLGTSGPAVIENWHGADFDRPIGRTAETISVIENVLSGETVSHDGDDFQLDGFRFRADRATGDVPIYVGAIGPSNVRMSGAVADGWMPIFVPRPRIAALYEEFVDSAASRDRDPDDLTVSVNTVAAISEDGQAARDAVRHHIAFYVGAMGEFYHRTLSDAGFEENADAIRDAWHSDGPGAAAETVSDDVIAETAIAGTPDEAHDQLQAFADSPADEIVLFFPRSADGDLMASTIEHLGAY</sequence>
<comment type="caution">
    <text evidence="3">The sequence shown here is derived from an EMBL/GenBank/DDBJ whole genome shotgun (WGS) entry which is preliminary data.</text>
</comment>
<dbReference type="Proteomes" id="UP001595898">
    <property type="component" value="Unassembled WGS sequence"/>
</dbReference>
<dbReference type="EMBL" id="JBHSFA010000002">
    <property type="protein sequence ID" value="MFC4540587.1"/>
    <property type="molecule type" value="Genomic_DNA"/>
</dbReference>
<keyword evidence="1" id="KW-0560">Oxidoreductase</keyword>
<dbReference type="RefSeq" id="WP_250138754.1">
    <property type="nucleotide sequence ID" value="NZ_JALIQP010000001.1"/>
</dbReference>
<keyword evidence="4" id="KW-1185">Reference proteome</keyword>
<evidence type="ECO:0000259" key="2">
    <source>
        <dbReference type="Pfam" id="PF00296"/>
    </source>
</evidence>
<organism evidence="3 4">
    <name type="scientific">Halosolutus amylolyticus</name>
    <dbReference type="NCBI Taxonomy" id="2932267"/>
    <lineage>
        <taxon>Archaea</taxon>
        <taxon>Methanobacteriati</taxon>
        <taxon>Methanobacteriota</taxon>
        <taxon>Stenosarchaea group</taxon>
        <taxon>Halobacteria</taxon>
        <taxon>Halobacteriales</taxon>
        <taxon>Natrialbaceae</taxon>
        <taxon>Halosolutus</taxon>
    </lineage>
</organism>
<proteinExistence type="predicted"/>
<dbReference type="InterPro" id="IPR011251">
    <property type="entry name" value="Luciferase-like_dom"/>
</dbReference>
<dbReference type="InterPro" id="IPR036661">
    <property type="entry name" value="Luciferase-like_sf"/>
</dbReference>
<accession>A0ABD5PJ64</accession>
<gene>
    <name evidence="3" type="ORF">ACFO5R_01440</name>
</gene>
<dbReference type="SUPFAM" id="SSF51679">
    <property type="entry name" value="Bacterial luciferase-like"/>
    <property type="match status" value="1"/>
</dbReference>
<feature type="domain" description="Luciferase-like" evidence="2">
    <location>
        <begin position="11"/>
        <end position="303"/>
    </location>
</feature>
<dbReference type="CDD" id="cd01097">
    <property type="entry name" value="Tetrahydromethanopterin_reductase"/>
    <property type="match status" value="1"/>
</dbReference>
<dbReference type="Gene3D" id="3.20.20.30">
    <property type="entry name" value="Luciferase-like domain"/>
    <property type="match status" value="1"/>
</dbReference>
<evidence type="ECO:0000313" key="3">
    <source>
        <dbReference type="EMBL" id="MFC4540587.1"/>
    </source>
</evidence>
<dbReference type="InterPro" id="IPR050564">
    <property type="entry name" value="F420-G6PD/mer"/>
</dbReference>
<dbReference type="PANTHER" id="PTHR43244:SF1">
    <property type="entry name" value="5,10-METHYLENETETRAHYDROMETHANOPTERIN REDUCTASE"/>
    <property type="match status" value="1"/>
</dbReference>